<dbReference type="GO" id="GO:0040029">
    <property type="term" value="P:epigenetic regulation of gene expression"/>
    <property type="evidence" value="ECO:0007669"/>
    <property type="project" value="TreeGrafter"/>
</dbReference>
<proteinExistence type="inferred from homology"/>
<dbReference type="PRINTS" id="PR01270">
    <property type="entry name" value="HDASUPER"/>
</dbReference>
<dbReference type="InterPro" id="IPR023801">
    <property type="entry name" value="His_deacetylse_dom"/>
</dbReference>
<name>A0A0L6CXX7_9RHOB</name>
<dbReference type="Pfam" id="PF00850">
    <property type="entry name" value="Hist_deacetyl"/>
    <property type="match status" value="1"/>
</dbReference>
<keyword evidence="5" id="KW-1185">Reference proteome</keyword>
<dbReference type="InterPro" id="IPR023696">
    <property type="entry name" value="Ureohydrolase_dom_sf"/>
</dbReference>
<dbReference type="RefSeq" id="WP_050661655.1">
    <property type="nucleotide sequence ID" value="NZ_CP118494.1"/>
</dbReference>
<dbReference type="GO" id="GO:0004407">
    <property type="term" value="F:histone deacetylase activity"/>
    <property type="evidence" value="ECO:0007669"/>
    <property type="project" value="TreeGrafter"/>
</dbReference>
<dbReference type="PATRIC" id="fig|74031.6.peg.729"/>
<dbReference type="GO" id="GO:0016787">
    <property type="term" value="F:hydrolase activity"/>
    <property type="evidence" value="ECO:0007669"/>
    <property type="project" value="UniProtKB-KW"/>
</dbReference>
<evidence type="ECO:0000256" key="1">
    <source>
        <dbReference type="ARBA" id="ARBA00005947"/>
    </source>
</evidence>
<dbReference type="Gene3D" id="3.40.800.20">
    <property type="entry name" value="Histone deacetylase domain"/>
    <property type="match status" value="1"/>
</dbReference>
<protein>
    <submittedName>
        <fullName evidence="4">Histone deacetylase-like amidohydrolase</fullName>
        <ecNumber evidence="4">3.5.1.-</ecNumber>
    </submittedName>
</protein>
<feature type="domain" description="Histone deacetylase" evidence="3">
    <location>
        <begin position="20"/>
        <end position="302"/>
    </location>
</feature>
<dbReference type="SUPFAM" id="SSF52768">
    <property type="entry name" value="Arginase/deacetylase"/>
    <property type="match status" value="1"/>
</dbReference>
<evidence type="ECO:0000256" key="2">
    <source>
        <dbReference type="SAM" id="MobiDB-lite"/>
    </source>
</evidence>
<dbReference type="PANTHER" id="PTHR10625">
    <property type="entry name" value="HISTONE DEACETYLASE HDAC1-RELATED"/>
    <property type="match status" value="1"/>
</dbReference>
<comment type="caution">
    <text evidence="4">The sequence shown here is derived from an EMBL/GenBank/DDBJ whole genome shotgun (WGS) entry which is preliminary data.</text>
</comment>
<dbReference type="InterPro" id="IPR037138">
    <property type="entry name" value="His_deacetylse_dom_sf"/>
</dbReference>
<accession>A0A0L6CXX7</accession>
<dbReference type="OrthoDB" id="9808367at2"/>
<dbReference type="STRING" id="74031.SAMN04488077_103271"/>
<dbReference type="CDD" id="cd11599">
    <property type="entry name" value="HDAC_classII_2"/>
    <property type="match status" value="1"/>
</dbReference>
<evidence type="ECO:0000259" key="3">
    <source>
        <dbReference type="Pfam" id="PF00850"/>
    </source>
</evidence>
<dbReference type="PANTHER" id="PTHR10625:SF10">
    <property type="entry name" value="HISTONE DEACETYLASE HDAC1"/>
    <property type="match status" value="1"/>
</dbReference>
<evidence type="ECO:0000313" key="5">
    <source>
        <dbReference type="Proteomes" id="UP000037046"/>
    </source>
</evidence>
<dbReference type="EC" id="3.5.1.-" evidence="4"/>
<feature type="region of interest" description="Disordered" evidence="2">
    <location>
        <begin position="1"/>
        <end position="20"/>
    </location>
</feature>
<dbReference type="Proteomes" id="UP000037046">
    <property type="component" value="Unassembled WGS sequence"/>
</dbReference>
<reference evidence="5" key="1">
    <citation type="submission" date="2015-07" db="EMBL/GenBank/DDBJ databases">
        <title>Draft Genome Sequence of Roseovarius tolerans EL-164, a producer of N-Acylated Alanine Methyl Esters (NAMEs).</title>
        <authorList>
            <person name="Voget S."/>
            <person name="Bruns H."/>
            <person name="Wagner-Doebler I."/>
            <person name="Schulz S."/>
            <person name="Daniel R."/>
        </authorList>
    </citation>
    <scope>NUCLEOTIDE SEQUENCE [LARGE SCALE GENOMIC DNA]</scope>
    <source>
        <strain evidence="5">EL-164</strain>
    </source>
</reference>
<dbReference type="InterPro" id="IPR000286">
    <property type="entry name" value="HDACs"/>
</dbReference>
<dbReference type="AlphaFoldDB" id="A0A0L6CXX7"/>
<dbReference type="EMBL" id="LGVV01000006">
    <property type="protein sequence ID" value="KNX42642.1"/>
    <property type="molecule type" value="Genomic_DNA"/>
</dbReference>
<keyword evidence="4" id="KW-0378">Hydrolase</keyword>
<evidence type="ECO:0000313" key="4">
    <source>
        <dbReference type="EMBL" id="KNX42642.1"/>
    </source>
</evidence>
<organism evidence="4 5">
    <name type="scientific">Roseovarius tolerans</name>
    <dbReference type="NCBI Taxonomy" id="74031"/>
    <lineage>
        <taxon>Bacteria</taxon>
        <taxon>Pseudomonadati</taxon>
        <taxon>Pseudomonadota</taxon>
        <taxon>Alphaproteobacteria</taxon>
        <taxon>Rhodobacterales</taxon>
        <taxon>Roseobacteraceae</taxon>
        <taxon>Roseovarius</taxon>
    </lineage>
</organism>
<gene>
    <name evidence="4" type="primary">hdaH</name>
    <name evidence="4" type="ORF">ROTO_07100</name>
</gene>
<sequence>MTTALITHPDCLGHEPPEGHPEQVARLERVLAALVEKDLLRVTAPLVAEDDLLRVHPKSYVETIRAAAPAEGLVQLDADTWMSPGSLAAAHRGAGGAIRGVDLVLSGEAHNAFVATRPPGHHAERETPMGFCLFGNVAAAAKYALDHQGLGRVAVVDFDVHHGNGTQDLLEDEPRALFVSSHQYPLWPGTGAPDETGPHDTILNVPLAPRSGSTAFRRAYEDTVFPRLRAFKPDLILVSAGFDAHRDDPLAELTLETDDFTWITDRLCDLADDLCGGRLVSCLEGGYNLYALAESTAAHVDVLIKRGGA</sequence>
<feature type="compositionally biased region" description="Basic and acidic residues" evidence="2">
    <location>
        <begin position="11"/>
        <end position="20"/>
    </location>
</feature>
<comment type="similarity">
    <text evidence="1">Belongs to the histone deacetylase family.</text>
</comment>